<dbReference type="AlphaFoldDB" id="A0A1M4WY02"/>
<dbReference type="Gene3D" id="2.40.100.10">
    <property type="entry name" value="Cyclophilin-like"/>
    <property type="match status" value="1"/>
</dbReference>
<dbReference type="CDD" id="cd01920">
    <property type="entry name" value="cyclophilin_EcCYP_like"/>
    <property type="match status" value="1"/>
</dbReference>
<dbReference type="SUPFAM" id="SSF50891">
    <property type="entry name" value="Cyclophilin-like"/>
    <property type="match status" value="1"/>
</dbReference>
<evidence type="ECO:0000256" key="1">
    <source>
        <dbReference type="ARBA" id="ARBA00007365"/>
    </source>
</evidence>
<feature type="chain" id="PRO_5011818229" description="Peptidyl-prolyl cis-trans isomerase" evidence="4">
    <location>
        <begin position="25"/>
        <end position="199"/>
    </location>
</feature>
<dbReference type="EMBL" id="FQUH01000003">
    <property type="protein sequence ID" value="SHE86070.1"/>
    <property type="molecule type" value="Genomic_DNA"/>
</dbReference>
<dbReference type="GO" id="GO:0003755">
    <property type="term" value="F:peptidyl-prolyl cis-trans isomerase activity"/>
    <property type="evidence" value="ECO:0007669"/>
    <property type="project" value="UniProtKB-UniRule"/>
</dbReference>
<dbReference type="PRINTS" id="PR00153">
    <property type="entry name" value="CSAPPISMRASE"/>
</dbReference>
<evidence type="ECO:0000256" key="4">
    <source>
        <dbReference type="RuleBase" id="RU363019"/>
    </source>
</evidence>
<dbReference type="InterPro" id="IPR029000">
    <property type="entry name" value="Cyclophilin-like_dom_sf"/>
</dbReference>
<dbReference type="Pfam" id="PF00160">
    <property type="entry name" value="Pro_isomerase"/>
    <property type="match status" value="1"/>
</dbReference>
<comment type="similarity">
    <text evidence="1 4">Belongs to the cyclophilin-type PPIase family.</text>
</comment>
<keyword evidence="7" id="KW-1185">Reference proteome</keyword>
<gene>
    <name evidence="6" type="ORF">SAMN02745781_00946</name>
</gene>
<dbReference type="PROSITE" id="PS00170">
    <property type="entry name" value="CSA_PPIASE_1"/>
    <property type="match status" value="1"/>
</dbReference>
<comment type="catalytic activity">
    <reaction evidence="4">
        <text>[protein]-peptidylproline (omega=180) = [protein]-peptidylproline (omega=0)</text>
        <dbReference type="Rhea" id="RHEA:16237"/>
        <dbReference type="Rhea" id="RHEA-COMP:10747"/>
        <dbReference type="Rhea" id="RHEA-COMP:10748"/>
        <dbReference type="ChEBI" id="CHEBI:83833"/>
        <dbReference type="ChEBI" id="CHEBI:83834"/>
        <dbReference type="EC" id="5.2.1.8"/>
    </reaction>
</comment>
<dbReference type="PANTHER" id="PTHR43246">
    <property type="entry name" value="PEPTIDYL-PROLYL CIS-TRANS ISOMERASE CYP38, CHLOROPLASTIC"/>
    <property type="match status" value="1"/>
</dbReference>
<evidence type="ECO:0000256" key="2">
    <source>
        <dbReference type="ARBA" id="ARBA00023110"/>
    </source>
</evidence>
<reference evidence="7" key="1">
    <citation type="submission" date="2016-11" db="EMBL/GenBank/DDBJ databases">
        <authorList>
            <person name="Varghese N."/>
            <person name="Submissions S."/>
        </authorList>
    </citation>
    <scope>NUCLEOTIDE SEQUENCE [LARGE SCALE GENOMIC DNA]</scope>
    <source>
        <strain evidence="7">DSM 21264</strain>
    </source>
</reference>
<dbReference type="InterPro" id="IPR044665">
    <property type="entry name" value="E_coli_cyclophilin_A-like"/>
</dbReference>
<evidence type="ECO:0000256" key="3">
    <source>
        <dbReference type="ARBA" id="ARBA00023235"/>
    </source>
</evidence>
<dbReference type="RefSeq" id="WP_072956168.1">
    <property type="nucleotide sequence ID" value="NZ_FQUH01000003.1"/>
</dbReference>
<dbReference type="InterPro" id="IPR020892">
    <property type="entry name" value="Cyclophilin-type_PPIase_CS"/>
</dbReference>
<evidence type="ECO:0000259" key="5">
    <source>
        <dbReference type="PROSITE" id="PS50072"/>
    </source>
</evidence>
<dbReference type="Proteomes" id="UP000184159">
    <property type="component" value="Unassembled WGS sequence"/>
</dbReference>
<feature type="signal peptide" evidence="4">
    <location>
        <begin position="1"/>
        <end position="24"/>
    </location>
</feature>
<accession>A0A1M4WY02</accession>
<dbReference type="PROSITE" id="PS50072">
    <property type="entry name" value="CSA_PPIASE_2"/>
    <property type="match status" value="1"/>
</dbReference>
<feature type="domain" description="PPIase cyclophilin-type" evidence="5">
    <location>
        <begin position="31"/>
        <end position="185"/>
    </location>
</feature>
<evidence type="ECO:0000313" key="6">
    <source>
        <dbReference type="EMBL" id="SHE86070.1"/>
    </source>
</evidence>
<dbReference type="InterPro" id="IPR002130">
    <property type="entry name" value="Cyclophilin-type_PPIase_dom"/>
</dbReference>
<dbReference type="GO" id="GO:0006457">
    <property type="term" value="P:protein folding"/>
    <property type="evidence" value="ECO:0007669"/>
    <property type="project" value="InterPro"/>
</dbReference>
<organism evidence="6 7">
    <name type="scientific">Vibrio gazogenes DSM 21264 = NBRC 103151</name>
    <dbReference type="NCBI Taxonomy" id="1123492"/>
    <lineage>
        <taxon>Bacteria</taxon>
        <taxon>Pseudomonadati</taxon>
        <taxon>Pseudomonadota</taxon>
        <taxon>Gammaproteobacteria</taxon>
        <taxon>Vibrionales</taxon>
        <taxon>Vibrionaceae</taxon>
        <taxon>Vibrio</taxon>
    </lineage>
</organism>
<dbReference type="EC" id="5.2.1.8" evidence="4"/>
<sequence length="199" mass="21922">MRRYRFSAILACCFFSLFSLGASASPSVAFETTLGSFTIELNSEQAPVTVKNFLRYVEDGSYVGSIFHRVIPGFMVQGGGFSTQMERLKTYPPIANEANNGLSNQTGTIAMARTQDPNSATRQFFINLVDNDFLNYGKRPPGYAVFGRVTAGFDVIQKIGQQKTGIQKYMKDVPVEPIIITRVFVVPEKDTTATTSTAQ</sequence>
<keyword evidence="3 4" id="KW-0413">Isomerase</keyword>
<proteinExistence type="inferred from homology"/>
<keyword evidence="2 4" id="KW-0697">Rotamase</keyword>
<keyword evidence="4" id="KW-0732">Signal</keyword>
<evidence type="ECO:0000313" key="7">
    <source>
        <dbReference type="Proteomes" id="UP000184159"/>
    </source>
</evidence>
<comment type="function">
    <text evidence="4">PPIases accelerate the folding of proteins. It catalyzes the cis-trans isomerization of proline imidic peptide bonds in oligopeptides.</text>
</comment>
<name>A0A1M4WY02_VIBGA</name>
<protein>
    <recommendedName>
        <fullName evidence="4">Peptidyl-prolyl cis-trans isomerase</fullName>
        <shortName evidence="4">PPIase</shortName>
        <ecNumber evidence="4">5.2.1.8</ecNumber>
    </recommendedName>
</protein>